<dbReference type="RefSeq" id="XP_022398144.1">
    <property type="nucleotide sequence ID" value="XM_022549125.1"/>
</dbReference>
<dbReference type="GeneID" id="34465385"/>
<accession>A0A1L9VBZ9</accession>
<dbReference type="OrthoDB" id="76567at2759"/>
<feature type="region of interest" description="Disordered" evidence="1">
    <location>
        <begin position="22"/>
        <end position="43"/>
    </location>
</feature>
<evidence type="ECO:0000313" key="2">
    <source>
        <dbReference type="EMBL" id="OJJ81446.1"/>
    </source>
</evidence>
<evidence type="ECO:0000313" key="3">
    <source>
        <dbReference type="Proteomes" id="UP000184300"/>
    </source>
</evidence>
<organism evidence="2 3">
    <name type="scientific">Aspergillus glaucus CBS 516.65</name>
    <dbReference type="NCBI Taxonomy" id="1160497"/>
    <lineage>
        <taxon>Eukaryota</taxon>
        <taxon>Fungi</taxon>
        <taxon>Dikarya</taxon>
        <taxon>Ascomycota</taxon>
        <taxon>Pezizomycotina</taxon>
        <taxon>Eurotiomycetes</taxon>
        <taxon>Eurotiomycetidae</taxon>
        <taxon>Eurotiales</taxon>
        <taxon>Aspergillaceae</taxon>
        <taxon>Aspergillus</taxon>
        <taxon>Aspergillus subgen. Aspergillus</taxon>
    </lineage>
</organism>
<name>A0A1L9VBZ9_ASPGL</name>
<dbReference type="Proteomes" id="UP000184300">
    <property type="component" value="Unassembled WGS sequence"/>
</dbReference>
<evidence type="ECO:0000256" key="1">
    <source>
        <dbReference type="SAM" id="MobiDB-lite"/>
    </source>
</evidence>
<feature type="compositionally biased region" description="Low complexity" evidence="1">
    <location>
        <begin position="22"/>
        <end position="38"/>
    </location>
</feature>
<reference evidence="3" key="1">
    <citation type="journal article" date="2017" name="Genome Biol.">
        <title>Comparative genomics reveals high biological diversity and specific adaptations in the industrially and medically important fungal genus Aspergillus.</title>
        <authorList>
            <person name="de Vries R.P."/>
            <person name="Riley R."/>
            <person name="Wiebenga A."/>
            <person name="Aguilar-Osorio G."/>
            <person name="Amillis S."/>
            <person name="Uchima C.A."/>
            <person name="Anderluh G."/>
            <person name="Asadollahi M."/>
            <person name="Askin M."/>
            <person name="Barry K."/>
            <person name="Battaglia E."/>
            <person name="Bayram O."/>
            <person name="Benocci T."/>
            <person name="Braus-Stromeyer S.A."/>
            <person name="Caldana C."/>
            <person name="Canovas D."/>
            <person name="Cerqueira G.C."/>
            <person name="Chen F."/>
            <person name="Chen W."/>
            <person name="Choi C."/>
            <person name="Clum A."/>
            <person name="Dos Santos R.A."/>
            <person name="Damasio A.R."/>
            <person name="Diallinas G."/>
            <person name="Emri T."/>
            <person name="Fekete E."/>
            <person name="Flipphi M."/>
            <person name="Freyberg S."/>
            <person name="Gallo A."/>
            <person name="Gournas C."/>
            <person name="Habgood R."/>
            <person name="Hainaut M."/>
            <person name="Harispe M.L."/>
            <person name="Henrissat B."/>
            <person name="Hilden K.S."/>
            <person name="Hope R."/>
            <person name="Hossain A."/>
            <person name="Karabika E."/>
            <person name="Karaffa L."/>
            <person name="Karanyi Z."/>
            <person name="Krasevec N."/>
            <person name="Kuo A."/>
            <person name="Kusch H."/>
            <person name="LaButti K."/>
            <person name="Lagendijk E.L."/>
            <person name="Lapidus A."/>
            <person name="Levasseur A."/>
            <person name="Lindquist E."/>
            <person name="Lipzen A."/>
            <person name="Logrieco A.F."/>
            <person name="MacCabe A."/>
            <person name="Maekelae M.R."/>
            <person name="Malavazi I."/>
            <person name="Melin P."/>
            <person name="Meyer V."/>
            <person name="Mielnichuk N."/>
            <person name="Miskei M."/>
            <person name="Molnar A.P."/>
            <person name="Mule G."/>
            <person name="Ngan C.Y."/>
            <person name="Orejas M."/>
            <person name="Orosz E."/>
            <person name="Ouedraogo J.P."/>
            <person name="Overkamp K.M."/>
            <person name="Park H.-S."/>
            <person name="Perrone G."/>
            <person name="Piumi F."/>
            <person name="Punt P.J."/>
            <person name="Ram A.F."/>
            <person name="Ramon A."/>
            <person name="Rauscher S."/>
            <person name="Record E."/>
            <person name="Riano-Pachon D.M."/>
            <person name="Robert V."/>
            <person name="Roehrig J."/>
            <person name="Ruller R."/>
            <person name="Salamov A."/>
            <person name="Salih N.S."/>
            <person name="Samson R.A."/>
            <person name="Sandor E."/>
            <person name="Sanguinetti M."/>
            <person name="Schuetze T."/>
            <person name="Sepcic K."/>
            <person name="Shelest E."/>
            <person name="Sherlock G."/>
            <person name="Sophianopoulou V."/>
            <person name="Squina F.M."/>
            <person name="Sun H."/>
            <person name="Susca A."/>
            <person name="Todd R.B."/>
            <person name="Tsang A."/>
            <person name="Unkles S.E."/>
            <person name="van de Wiele N."/>
            <person name="van Rossen-Uffink D."/>
            <person name="Oliveira J.V."/>
            <person name="Vesth T.C."/>
            <person name="Visser J."/>
            <person name="Yu J.-H."/>
            <person name="Zhou M."/>
            <person name="Andersen M.R."/>
            <person name="Archer D.B."/>
            <person name="Baker S.E."/>
            <person name="Benoit I."/>
            <person name="Brakhage A.A."/>
            <person name="Braus G.H."/>
            <person name="Fischer R."/>
            <person name="Frisvad J.C."/>
            <person name="Goldman G.H."/>
            <person name="Houbraken J."/>
            <person name="Oakley B."/>
            <person name="Pocsi I."/>
            <person name="Scazzocchio C."/>
            <person name="Seiboth B."/>
            <person name="vanKuyk P.A."/>
            <person name="Wortman J."/>
            <person name="Dyer P.S."/>
            <person name="Grigoriev I.V."/>
        </authorList>
    </citation>
    <scope>NUCLEOTIDE SEQUENCE [LARGE SCALE GENOMIC DNA]</scope>
    <source>
        <strain evidence="3">CBS 516.65</strain>
    </source>
</reference>
<keyword evidence="3" id="KW-1185">Reference proteome</keyword>
<dbReference type="VEuPathDB" id="FungiDB:ASPGLDRAFT_673687"/>
<dbReference type="EMBL" id="KV878906">
    <property type="protein sequence ID" value="OJJ81446.1"/>
    <property type="molecule type" value="Genomic_DNA"/>
</dbReference>
<sequence>MRRMPRSIIHYKIFSPKFKMTSSRRQTQKSSSTITSTQNGGSQITGSLIEHEEIGSSRPSINFNSLTQVLWIKVAPPEIHGCHLNWFTQEMYDWRDNNLINREESRLLKLITNQINARFGAPYQDSRKTPDLVIRPNDQHHPSLVIETSWSEPWPRMLDDTKLWLVGGRPEVNVVILLNWSQKANRRTKWKVSRGYMPGIPWGIHTYDSR</sequence>
<gene>
    <name evidence="2" type="ORF">ASPGLDRAFT_673687</name>
</gene>
<protein>
    <submittedName>
        <fullName evidence="2">Uncharacterized protein</fullName>
    </submittedName>
</protein>
<dbReference type="AlphaFoldDB" id="A0A1L9VBZ9"/>
<proteinExistence type="predicted"/>